<evidence type="ECO:0000313" key="4">
    <source>
        <dbReference type="EMBL" id="WVX49558.1"/>
    </source>
</evidence>
<dbReference type="Proteomes" id="UP001318682">
    <property type="component" value="Chromosome"/>
</dbReference>
<dbReference type="PANTHER" id="PTHR13847:SF287">
    <property type="entry name" value="FAD-DEPENDENT OXIDOREDUCTASE DOMAIN-CONTAINING PROTEIN 1"/>
    <property type="match status" value="1"/>
</dbReference>
<dbReference type="GO" id="GO:0102317">
    <property type="term" value="F:4-methylaminobutyrate oxidase (demethylating) activity"/>
    <property type="evidence" value="ECO:0007669"/>
    <property type="project" value="UniProtKB-EC"/>
</dbReference>
<dbReference type="RefSeq" id="WP_187430016.1">
    <property type="nucleotide sequence ID" value="NZ_CP143423.1"/>
</dbReference>
<evidence type="ECO:0000256" key="2">
    <source>
        <dbReference type="SAM" id="Phobius"/>
    </source>
</evidence>
<proteinExistence type="predicted"/>
<reference evidence="5" key="1">
    <citation type="submission" date="2024-01" db="EMBL/GenBank/DDBJ databases">
        <title>Roseobacter fucihabitans sp. nov., isolated from the brown alga Fucus spiralis.</title>
        <authorList>
            <person name="Hahnke S."/>
            <person name="Berger M."/>
            <person name="Schlingloff A."/>
            <person name="Athale I."/>
            <person name="Neumann-Schaal M."/>
            <person name="Adenaya A."/>
            <person name="Poehlein A."/>
            <person name="Daniel R."/>
            <person name="Pertersen J."/>
            <person name="Brinkhoff T."/>
        </authorList>
    </citation>
    <scope>NUCLEOTIDE SEQUENCE [LARGE SCALE GENOMIC DNA]</scope>
    <source>
        <strain evidence="5">B14</strain>
    </source>
</reference>
<evidence type="ECO:0000256" key="1">
    <source>
        <dbReference type="ARBA" id="ARBA00023002"/>
    </source>
</evidence>
<protein>
    <submittedName>
        <fullName evidence="4">4-methylaminobutanoate oxidase (Formaldehyde-forming)</fullName>
        <ecNumber evidence="4">1.5.3.19</ecNumber>
    </submittedName>
</protein>
<keyword evidence="5" id="KW-1185">Reference proteome</keyword>
<sequence>MTQHTTYDVIIIGGAIYGSSVAWWLSRMAGFQGRVLVIEKDPTYEHAATSHTNSCIRQQFSNPTNIAVSQFGAHFIKNFQAFMEGADAPRLTLQSYGYMYLADTPEFADTLRQSQKVQAQLGAGTKFMTPEEIAADYPFYMLEDILGANHNLVDEGYFDGGTMFDWFRRMARKNGAEYVTDEVTAIARSASAITGVTLKSGATLSCGTVVNATGTRGALTARMAGLDIPVEPRKRYTYIFDAAHPLARDLPLTIDPSGVHMRSDGRYYLAGGPPDADPAVDHNDFTADHALWEEKFWPIIATRIPQFERIKLINMWVGHYDYNTLDQNAIIGPHPQVSNFMFLNGFSGHGLQQSPALGRGLAEWIAYGEYRSLDLAPFHVERVFRGEKFLEKAVI</sequence>
<dbReference type="Pfam" id="PF01266">
    <property type="entry name" value="DAO"/>
    <property type="match status" value="1"/>
</dbReference>
<name>A0ABZ2BV13_9RHOB</name>
<gene>
    <name evidence="4" type="primary">abo_5</name>
    <name evidence="4" type="ORF">ROLI_026530</name>
</gene>
<dbReference type="InterPro" id="IPR036188">
    <property type="entry name" value="FAD/NAD-bd_sf"/>
</dbReference>
<feature type="domain" description="FAD dependent oxidoreductase" evidence="3">
    <location>
        <begin position="8"/>
        <end position="364"/>
    </location>
</feature>
<keyword evidence="2" id="KW-1133">Transmembrane helix</keyword>
<evidence type="ECO:0000313" key="5">
    <source>
        <dbReference type="Proteomes" id="UP001318682"/>
    </source>
</evidence>
<dbReference type="EC" id="1.5.3.19" evidence="4"/>
<dbReference type="Gene3D" id="3.50.50.60">
    <property type="entry name" value="FAD/NAD(P)-binding domain"/>
    <property type="match status" value="1"/>
</dbReference>
<dbReference type="SUPFAM" id="SSF51905">
    <property type="entry name" value="FAD/NAD(P)-binding domain"/>
    <property type="match status" value="1"/>
</dbReference>
<evidence type="ECO:0000259" key="3">
    <source>
        <dbReference type="Pfam" id="PF01266"/>
    </source>
</evidence>
<keyword evidence="1 4" id="KW-0560">Oxidoreductase</keyword>
<keyword evidence="2" id="KW-0812">Transmembrane</keyword>
<dbReference type="EMBL" id="CP143423">
    <property type="protein sequence ID" value="WVX49558.1"/>
    <property type="molecule type" value="Genomic_DNA"/>
</dbReference>
<feature type="transmembrane region" description="Helical" evidence="2">
    <location>
        <begin position="6"/>
        <end position="25"/>
    </location>
</feature>
<dbReference type="PANTHER" id="PTHR13847">
    <property type="entry name" value="SARCOSINE DEHYDROGENASE-RELATED"/>
    <property type="match status" value="1"/>
</dbReference>
<accession>A0ABZ2BV13</accession>
<organism evidence="4 5">
    <name type="scientific">Roseobacter fucihabitans</name>
    <dbReference type="NCBI Taxonomy" id="1537242"/>
    <lineage>
        <taxon>Bacteria</taxon>
        <taxon>Pseudomonadati</taxon>
        <taxon>Pseudomonadota</taxon>
        <taxon>Alphaproteobacteria</taxon>
        <taxon>Rhodobacterales</taxon>
        <taxon>Roseobacteraceae</taxon>
        <taxon>Roseobacter</taxon>
    </lineage>
</organism>
<dbReference type="InterPro" id="IPR006076">
    <property type="entry name" value="FAD-dep_OxRdtase"/>
</dbReference>
<keyword evidence="2" id="KW-0472">Membrane</keyword>
<dbReference type="Gene3D" id="3.30.9.10">
    <property type="entry name" value="D-Amino Acid Oxidase, subunit A, domain 2"/>
    <property type="match status" value="1"/>
</dbReference>